<organism evidence="2 3">
    <name type="scientific">Flammeovirga yaeyamensis</name>
    <dbReference type="NCBI Taxonomy" id="367791"/>
    <lineage>
        <taxon>Bacteria</taxon>
        <taxon>Pseudomonadati</taxon>
        <taxon>Bacteroidota</taxon>
        <taxon>Cytophagia</taxon>
        <taxon>Cytophagales</taxon>
        <taxon>Flammeovirgaceae</taxon>
        <taxon>Flammeovirga</taxon>
    </lineage>
</organism>
<dbReference type="CDD" id="cd00085">
    <property type="entry name" value="HNHc"/>
    <property type="match status" value="1"/>
</dbReference>
<dbReference type="EMBL" id="CP076132">
    <property type="protein sequence ID" value="QWG00545.1"/>
    <property type="molecule type" value="Genomic_DNA"/>
</dbReference>
<keyword evidence="3" id="KW-1185">Reference proteome</keyword>
<sequence length="381" mass="45614">MNRLSSNSNEAFQLISHILQKDSKSSSYKLALLRGIIEILTENQALVYEKEDYCYIPLGPLTEKWLFYYFPFVYHEVHQNSGKPIVFYQSLKELQQCYKGELLDIEKNILRDIKNGFQNPNKRQKYHTCIHEIAQCIYKNPMRYTLNQYFKGEYQFYQKRKSIPSLKKLNVNQEFFRNDIHIHLGYIAFRAEVRHGLELFGSFLIGENSIINNWADLTLNFKKNKTLPFDKNEIVEFLYRSNNIRSVNPPRSYYENVQSKGKLFCLWTLKPLKGNFETDHIIPWSFWKNNDIWNLIPSQKDINNNKRAKIPTVKLLLSRKEELINIWQQTHTEYKEQFEREIALTLNIPKQDFSYEKIFETLIEKVKYLIDELGMEEWKGK</sequence>
<dbReference type="AlphaFoldDB" id="A0AAX1N325"/>
<dbReference type="Pfam" id="PF13395">
    <property type="entry name" value="HNH_4"/>
    <property type="match status" value="1"/>
</dbReference>
<dbReference type="InterPro" id="IPR003615">
    <property type="entry name" value="HNH_nuc"/>
</dbReference>
<reference evidence="2 3" key="1">
    <citation type="submission" date="2021-05" db="EMBL/GenBank/DDBJ databases">
        <title>Comparative genomic studies on the polysaccharide-degrading batcterial strains of the Flammeovirga genus.</title>
        <authorList>
            <person name="Zewei F."/>
            <person name="Zheng Z."/>
            <person name="Yu L."/>
            <person name="Ruyue G."/>
            <person name="Yanhong M."/>
            <person name="Yuanyuan C."/>
            <person name="Jingyan G."/>
            <person name="Wenjun H."/>
        </authorList>
    </citation>
    <scope>NUCLEOTIDE SEQUENCE [LARGE SCALE GENOMIC DNA]</scope>
    <source>
        <strain evidence="2 3">NBRC:100898</strain>
    </source>
</reference>
<dbReference type="RefSeq" id="WP_169663062.1">
    <property type="nucleotide sequence ID" value="NZ_CP076132.1"/>
</dbReference>
<protein>
    <recommendedName>
        <fullName evidence="1">HNH nuclease domain-containing protein</fullName>
    </recommendedName>
</protein>
<dbReference type="KEGG" id="fya:KMW28_12870"/>
<evidence type="ECO:0000313" key="3">
    <source>
        <dbReference type="Proteomes" id="UP000678679"/>
    </source>
</evidence>
<feature type="domain" description="HNH nuclease" evidence="1">
    <location>
        <begin position="273"/>
        <end position="311"/>
    </location>
</feature>
<dbReference type="Gene3D" id="1.10.30.50">
    <property type="match status" value="1"/>
</dbReference>
<name>A0AAX1N325_9BACT</name>
<accession>A0AAX1N325</accession>
<evidence type="ECO:0000313" key="2">
    <source>
        <dbReference type="EMBL" id="QWG00545.1"/>
    </source>
</evidence>
<dbReference type="Proteomes" id="UP000678679">
    <property type="component" value="Chromosome 1"/>
</dbReference>
<evidence type="ECO:0000259" key="1">
    <source>
        <dbReference type="Pfam" id="PF13395"/>
    </source>
</evidence>
<proteinExistence type="predicted"/>
<gene>
    <name evidence="2" type="ORF">KMW28_12870</name>
</gene>